<protein>
    <submittedName>
        <fullName evidence="7">RagB/SusD family nutrient uptake outer membrane protein</fullName>
    </submittedName>
</protein>
<evidence type="ECO:0000256" key="5">
    <source>
        <dbReference type="ARBA" id="ARBA00023237"/>
    </source>
</evidence>
<dbReference type="InterPro" id="IPR011990">
    <property type="entry name" value="TPR-like_helical_dom_sf"/>
</dbReference>
<name>A0ABP7VBG0_9FLAO</name>
<comment type="similarity">
    <text evidence="2">Belongs to the SusD family.</text>
</comment>
<proteinExistence type="inferred from homology"/>
<evidence type="ECO:0000256" key="1">
    <source>
        <dbReference type="ARBA" id="ARBA00004442"/>
    </source>
</evidence>
<dbReference type="RefSeq" id="WP_344815224.1">
    <property type="nucleotide sequence ID" value="NZ_BAABCT010000001.1"/>
</dbReference>
<keyword evidence="3" id="KW-0732">Signal</keyword>
<gene>
    <name evidence="7" type="ORF">GCM10022389_04960</name>
</gene>
<keyword evidence="4" id="KW-0472">Membrane</keyword>
<evidence type="ECO:0000259" key="6">
    <source>
        <dbReference type="Pfam" id="PF07980"/>
    </source>
</evidence>
<comment type="subcellular location">
    <subcellularLocation>
        <location evidence="1">Cell outer membrane</location>
    </subcellularLocation>
</comment>
<accession>A0ABP7VBG0</accession>
<evidence type="ECO:0000256" key="2">
    <source>
        <dbReference type="ARBA" id="ARBA00006275"/>
    </source>
</evidence>
<evidence type="ECO:0000256" key="4">
    <source>
        <dbReference type="ARBA" id="ARBA00023136"/>
    </source>
</evidence>
<dbReference type="SUPFAM" id="SSF48452">
    <property type="entry name" value="TPR-like"/>
    <property type="match status" value="1"/>
</dbReference>
<evidence type="ECO:0000313" key="7">
    <source>
        <dbReference type="EMBL" id="GAA4063279.1"/>
    </source>
</evidence>
<comment type="caution">
    <text evidence="7">The sequence shown here is derived from an EMBL/GenBank/DDBJ whole genome shotgun (WGS) entry which is preliminary data.</text>
</comment>
<evidence type="ECO:0000313" key="8">
    <source>
        <dbReference type="Proteomes" id="UP001500367"/>
    </source>
</evidence>
<dbReference type="EMBL" id="BAABCT010000001">
    <property type="protein sequence ID" value="GAA4063279.1"/>
    <property type="molecule type" value="Genomic_DNA"/>
</dbReference>
<evidence type="ECO:0000256" key="3">
    <source>
        <dbReference type="ARBA" id="ARBA00022729"/>
    </source>
</evidence>
<dbReference type="InterPro" id="IPR012944">
    <property type="entry name" value="SusD_RagB_dom"/>
</dbReference>
<sequence>MKKIFLLICSLSLFVSCDNDLLEPYTPGTRDEDIALRTSTDLDRLLNNGLLIMTNREEYVFPSVMTDEAAPGFNNGGQGINTDYIFNILPNNGGATSIWNMNYRALARINRVINAANTLAPTDPVEVEKIKRIKAEALTYRALCHIKILSYFSTNPKDDNALAGILADRIIETTELLPRTSNGAFYSLIHSDLNSAITIFNTVDPSVLYTGANAKIYASKNLANALKARAYALKGDYPNAEIFANEVINNSGLVLANTTNYANVFHTGNEPANTEVIFKLKRLAAQNAQGSNLHNGWNSNSNRRNGSLFYEMSRGLFNALAPNYTSSLPSGTPTAAQIAAHQSAEFNNNAVVNDVRARVALFLPASPNATTQSLCSPTYLTDAVVKDTDILAIQKHGGQTAVSSSNAANPDFMQCRLSEMYLIKAEARIAAGDLTGAATVIDNLRDNRIFGGNTLATYSTPQQAWKAVLDERRIELCFEGFRFIDIKRIGALANASIDRSPADYASGSWNFPLANPANLPLTSFKWALPIPQVELSANPSIVQNPGY</sequence>
<feature type="domain" description="RagB/SusD" evidence="6">
    <location>
        <begin position="274"/>
        <end position="547"/>
    </location>
</feature>
<keyword evidence="8" id="KW-1185">Reference proteome</keyword>
<dbReference type="PROSITE" id="PS51257">
    <property type="entry name" value="PROKAR_LIPOPROTEIN"/>
    <property type="match status" value="1"/>
</dbReference>
<dbReference type="Proteomes" id="UP001500367">
    <property type="component" value="Unassembled WGS sequence"/>
</dbReference>
<dbReference type="Gene3D" id="1.25.40.390">
    <property type="match status" value="1"/>
</dbReference>
<dbReference type="Pfam" id="PF07980">
    <property type="entry name" value="SusD_RagB"/>
    <property type="match status" value="1"/>
</dbReference>
<organism evidence="7 8">
    <name type="scientific">Flavobacterium cheonanense</name>
    <dbReference type="NCBI Taxonomy" id="706183"/>
    <lineage>
        <taxon>Bacteria</taxon>
        <taxon>Pseudomonadati</taxon>
        <taxon>Bacteroidota</taxon>
        <taxon>Flavobacteriia</taxon>
        <taxon>Flavobacteriales</taxon>
        <taxon>Flavobacteriaceae</taxon>
        <taxon>Flavobacterium</taxon>
    </lineage>
</organism>
<reference evidence="8" key="1">
    <citation type="journal article" date="2019" name="Int. J. Syst. Evol. Microbiol.">
        <title>The Global Catalogue of Microorganisms (GCM) 10K type strain sequencing project: providing services to taxonomists for standard genome sequencing and annotation.</title>
        <authorList>
            <consortium name="The Broad Institute Genomics Platform"/>
            <consortium name="The Broad Institute Genome Sequencing Center for Infectious Disease"/>
            <person name="Wu L."/>
            <person name="Ma J."/>
        </authorList>
    </citation>
    <scope>NUCLEOTIDE SEQUENCE [LARGE SCALE GENOMIC DNA]</scope>
    <source>
        <strain evidence="8">JCM 17069</strain>
    </source>
</reference>
<keyword evidence="5" id="KW-0998">Cell outer membrane</keyword>